<accession>A0A7W9LWD5</accession>
<protein>
    <submittedName>
        <fullName evidence="2">Acyl carrier protein</fullName>
    </submittedName>
</protein>
<dbReference type="InterPro" id="IPR036736">
    <property type="entry name" value="ACP-like_sf"/>
</dbReference>
<dbReference type="Gene3D" id="1.10.1200.10">
    <property type="entry name" value="ACP-like"/>
    <property type="match status" value="1"/>
</dbReference>
<reference evidence="2 3" key="1">
    <citation type="submission" date="2020-08" db="EMBL/GenBank/DDBJ databases">
        <title>Sequencing the genomes of 1000 actinobacteria strains.</title>
        <authorList>
            <person name="Klenk H.-P."/>
        </authorList>
    </citation>
    <scope>NUCLEOTIDE SEQUENCE [LARGE SCALE GENOMIC DNA]</scope>
    <source>
        <strain evidence="2 3">DSM 40084</strain>
    </source>
</reference>
<dbReference type="AlphaFoldDB" id="A0A7W9LWD5"/>
<dbReference type="EMBL" id="JACHNE010000001">
    <property type="protein sequence ID" value="MBB5798524.1"/>
    <property type="molecule type" value="Genomic_DNA"/>
</dbReference>
<dbReference type="InterPro" id="IPR009081">
    <property type="entry name" value="PP-bd_ACP"/>
</dbReference>
<name>A0A7W9LWD5_9ACTN</name>
<dbReference type="Proteomes" id="UP000590647">
    <property type="component" value="Unassembled WGS sequence"/>
</dbReference>
<comment type="caution">
    <text evidence="2">The sequence shown here is derived from an EMBL/GenBank/DDBJ whole genome shotgun (WGS) entry which is preliminary data.</text>
</comment>
<organism evidence="2 3">
    <name type="scientific">Streptomyces caelestis</name>
    <dbReference type="NCBI Taxonomy" id="36816"/>
    <lineage>
        <taxon>Bacteria</taxon>
        <taxon>Bacillati</taxon>
        <taxon>Actinomycetota</taxon>
        <taxon>Actinomycetes</taxon>
        <taxon>Kitasatosporales</taxon>
        <taxon>Streptomycetaceae</taxon>
        <taxon>Streptomyces</taxon>
    </lineage>
</organism>
<sequence length="81" mass="8561">MSDAPADAVVGVLSEVLGEPPEVFDGPSRLGVHAGWDSMGMLRVVTMLESDLGIRLDLRRVHDARTVHDLVGLVEGSQAPG</sequence>
<proteinExistence type="predicted"/>
<dbReference type="RefSeq" id="WP_184990231.1">
    <property type="nucleotide sequence ID" value="NZ_JACHNE010000001.1"/>
</dbReference>
<dbReference type="Pfam" id="PF00550">
    <property type="entry name" value="PP-binding"/>
    <property type="match status" value="1"/>
</dbReference>
<evidence type="ECO:0000313" key="2">
    <source>
        <dbReference type="EMBL" id="MBB5798524.1"/>
    </source>
</evidence>
<evidence type="ECO:0000259" key="1">
    <source>
        <dbReference type="PROSITE" id="PS50075"/>
    </source>
</evidence>
<feature type="domain" description="Carrier" evidence="1">
    <location>
        <begin position="3"/>
        <end position="78"/>
    </location>
</feature>
<evidence type="ECO:0000313" key="3">
    <source>
        <dbReference type="Proteomes" id="UP000590647"/>
    </source>
</evidence>
<keyword evidence="3" id="KW-1185">Reference proteome</keyword>
<dbReference type="SUPFAM" id="SSF47336">
    <property type="entry name" value="ACP-like"/>
    <property type="match status" value="1"/>
</dbReference>
<gene>
    <name evidence="2" type="ORF">HDA41_006488</name>
</gene>
<dbReference type="PROSITE" id="PS50075">
    <property type="entry name" value="CARRIER"/>
    <property type="match status" value="1"/>
</dbReference>